<evidence type="ECO:0000256" key="6">
    <source>
        <dbReference type="ARBA" id="ARBA00022833"/>
    </source>
</evidence>
<dbReference type="FunFam" id="3.30.160.60:FF:001049">
    <property type="entry name" value="zinc finger protein 319"/>
    <property type="match status" value="1"/>
</dbReference>
<evidence type="ECO:0000259" key="10">
    <source>
        <dbReference type="PROSITE" id="PS50157"/>
    </source>
</evidence>
<protein>
    <recommendedName>
        <fullName evidence="10">C2H2-type domain-containing protein</fullName>
    </recommendedName>
</protein>
<dbReference type="EMBL" id="OV725082">
    <property type="protein sequence ID" value="CAH1404353.1"/>
    <property type="molecule type" value="Genomic_DNA"/>
</dbReference>
<dbReference type="GO" id="GO:0005634">
    <property type="term" value="C:nucleus"/>
    <property type="evidence" value="ECO:0007669"/>
    <property type="project" value="UniProtKB-SubCell"/>
</dbReference>
<evidence type="ECO:0000256" key="8">
    <source>
        <dbReference type="PROSITE-ProRule" id="PRU00042"/>
    </source>
</evidence>
<feature type="domain" description="C2H2-type" evidence="10">
    <location>
        <begin position="601"/>
        <end position="628"/>
    </location>
</feature>
<feature type="domain" description="C2H2-type" evidence="10">
    <location>
        <begin position="392"/>
        <end position="420"/>
    </location>
</feature>
<keyword evidence="12" id="KW-1185">Reference proteome</keyword>
<feature type="domain" description="C2H2-type" evidence="10">
    <location>
        <begin position="544"/>
        <end position="572"/>
    </location>
</feature>
<dbReference type="GO" id="GO:0000785">
    <property type="term" value="C:chromatin"/>
    <property type="evidence" value="ECO:0007669"/>
    <property type="project" value="UniProtKB-ARBA"/>
</dbReference>
<dbReference type="Pfam" id="PF00096">
    <property type="entry name" value="zf-C2H2"/>
    <property type="match status" value="6"/>
</dbReference>
<evidence type="ECO:0000256" key="4">
    <source>
        <dbReference type="ARBA" id="ARBA00022737"/>
    </source>
</evidence>
<dbReference type="Proteomes" id="UP001152798">
    <property type="component" value="Chromosome 6"/>
</dbReference>
<dbReference type="FunFam" id="3.30.160.60:FF:001963">
    <property type="entry name" value="Replication initiator 1"/>
    <property type="match status" value="1"/>
</dbReference>
<keyword evidence="5 8" id="KW-0863">Zinc-finger</keyword>
<keyword evidence="4" id="KW-0677">Repeat</keyword>
<dbReference type="InterPro" id="IPR036236">
    <property type="entry name" value="Znf_C2H2_sf"/>
</dbReference>
<evidence type="ECO:0000256" key="9">
    <source>
        <dbReference type="SAM" id="MobiDB-lite"/>
    </source>
</evidence>
<dbReference type="PROSITE" id="PS00028">
    <property type="entry name" value="ZINC_FINGER_C2H2_1"/>
    <property type="match status" value="6"/>
</dbReference>
<keyword evidence="3" id="KW-0479">Metal-binding</keyword>
<proteinExistence type="predicted"/>
<dbReference type="FunFam" id="3.30.160.60:FF:000446">
    <property type="entry name" value="Zinc finger protein"/>
    <property type="match status" value="1"/>
</dbReference>
<dbReference type="GO" id="GO:0040029">
    <property type="term" value="P:epigenetic regulation of gene expression"/>
    <property type="evidence" value="ECO:0007669"/>
    <property type="project" value="UniProtKB-ARBA"/>
</dbReference>
<feature type="domain" description="C2H2-type" evidence="10">
    <location>
        <begin position="488"/>
        <end position="515"/>
    </location>
</feature>
<feature type="domain" description="C2H2-type" evidence="10">
    <location>
        <begin position="516"/>
        <end position="543"/>
    </location>
</feature>
<feature type="region of interest" description="Disordered" evidence="9">
    <location>
        <begin position="650"/>
        <end position="685"/>
    </location>
</feature>
<dbReference type="PROSITE" id="PS50157">
    <property type="entry name" value="ZINC_FINGER_C2H2_2"/>
    <property type="match status" value="7"/>
</dbReference>
<dbReference type="SMART" id="SM00355">
    <property type="entry name" value="ZnF_C2H2"/>
    <property type="match status" value="8"/>
</dbReference>
<feature type="domain" description="C2H2-type" evidence="10">
    <location>
        <begin position="629"/>
        <end position="656"/>
    </location>
</feature>
<name>A0A9P0HKL0_NEZVI</name>
<evidence type="ECO:0000256" key="3">
    <source>
        <dbReference type="ARBA" id="ARBA00022723"/>
    </source>
</evidence>
<dbReference type="PANTHER" id="PTHR24394">
    <property type="entry name" value="ZINC FINGER PROTEIN"/>
    <property type="match status" value="1"/>
</dbReference>
<evidence type="ECO:0000313" key="12">
    <source>
        <dbReference type="Proteomes" id="UP001152798"/>
    </source>
</evidence>
<dbReference type="Gene3D" id="3.30.160.60">
    <property type="entry name" value="Classic Zinc Finger"/>
    <property type="match status" value="6"/>
</dbReference>
<evidence type="ECO:0000313" key="11">
    <source>
        <dbReference type="EMBL" id="CAH1404353.1"/>
    </source>
</evidence>
<gene>
    <name evidence="11" type="ORF">NEZAVI_LOCUS12778</name>
</gene>
<evidence type="ECO:0000256" key="2">
    <source>
        <dbReference type="ARBA" id="ARBA00022553"/>
    </source>
</evidence>
<dbReference type="GO" id="GO:0008270">
    <property type="term" value="F:zinc ion binding"/>
    <property type="evidence" value="ECO:0007669"/>
    <property type="project" value="UniProtKB-KW"/>
</dbReference>
<dbReference type="AlphaFoldDB" id="A0A9P0HKL0"/>
<organism evidence="11 12">
    <name type="scientific">Nezara viridula</name>
    <name type="common">Southern green stink bug</name>
    <name type="synonym">Cimex viridulus</name>
    <dbReference type="NCBI Taxonomy" id="85310"/>
    <lineage>
        <taxon>Eukaryota</taxon>
        <taxon>Metazoa</taxon>
        <taxon>Ecdysozoa</taxon>
        <taxon>Arthropoda</taxon>
        <taxon>Hexapoda</taxon>
        <taxon>Insecta</taxon>
        <taxon>Pterygota</taxon>
        <taxon>Neoptera</taxon>
        <taxon>Paraneoptera</taxon>
        <taxon>Hemiptera</taxon>
        <taxon>Heteroptera</taxon>
        <taxon>Panheteroptera</taxon>
        <taxon>Pentatomomorpha</taxon>
        <taxon>Pentatomoidea</taxon>
        <taxon>Pentatomidae</taxon>
        <taxon>Pentatominae</taxon>
        <taxon>Nezara</taxon>
    </lineage>
</organism>
<evidence type="ECO:0000256" key="1">
    <source>
        <dbReference type="ARBA" id="ARBA00004123"/>
    </source>
</evidence>
<feature type="region of interest" description="Disordered" evidence="9">
    <location>
        <begin position="250"/>
        <end position="327"/>
    </location>
</feature>
<dbReference type="Pfam" id="PF13913">
    <property type="entry name" value="zf-C2HC_2"/>
    <property type="match status" value="1"/>
</dbReference>
<feature type="compositionally biased region" description="Basic residues" evidence="9">
    <location>
        <begin position="296"/>
        <end position="311"/>
    </location>
</feature>
<dbReference type="FunFam" id="3.30.160.60:FF:000690">
    <property type="entry name" value="Zinc finger protein 354C"/>
    <property type="match status" value="1"/>
</dbReference>
<feature type="compositionally biased region" description="Acidic residues" evidence="9">
    <location>
        <begin position="276"/>
        <end position="290"/>
    </location>
</feature>
<sequence>MDASTVERHNELLNTIDVDNRINGTKLGGNTVVVSADTGEAQELIGAQYMNIHRMPENLQKVQLVGDPLSADLLNHQVVELAQGNEFVPGPVGNQYYDDDLLPHDLTEEDKRLAAALVAVQLVQQQKQQHTNILASELLNGKSMSPLSPLPNVSIDKPGMAAMVTSYIQAFDDETATQQQLLDSQNHERMLKMYQSQSTSPQLSEIRLPPLPPLKKVLSNQNLLRNRYSERNLLDATPISEASRIELTGQSQEELHAKSSFANTRQLKDEAPTELQIEDIEEGDSDLETESELKSSRKSLPHKKRIPRKLKTQPNRSQHAKGANTLPAAKRSAYSCEICGVASANQVKFFEHLKAHYEPDLQATSSTFEFQEPITQLVEPEKNAGEDENGVLSCSLCSRTFKRQKTLENHMAVAHPPIEEFSEPEDMLEGIRHVVNIQATAEEEDKIRSWKFEDFTSDLCSETDKTGDMGDSGDFPDDEKGKKKKKVIHCPHCSRTFTHRNSLLYHFRSYSGRRLHQCDVCGKGFFAANALRVHMRMHSGDKPYKCEVCGRNFRQWGDLKYHMTSLHSNTKQYQCEFCGKDFARKYSLIVHRRIHTGEKNYVCEYCRKTFRASSYLVNHRRIHTGEKPYTCDVCHKPFRVKSDMKRHRNIHNKASNGGGAARSAEASQPSTPLDLNVRPGDEFRQATDPNTLYVWLPAPSEESIEESILPD</sequence>
<keyword evidence="6" id="KW-0862">Zinc</keyword>
<feature type="domain" description="C2H2-type" evidence="10">
    <location>
        <begin position="573"/>
        <end position="600"/>
    </location>
</feature>
<dbReference type="PANTHER" id="PTHR24394:SF29">
    <property type="entry name" value="MYONEURIN"/>
    <property type="match status" value="1"/>
</dbReference>
<accession>A0A9P0HKL0</accession>
<dbReference type="InterPro" id="IPR013087">
    <property type="entry name" value="Znf_C2H2_type"/>
</dbReference>
<comment type="subcellular location">
    <subcellularLocation>
        <location evidence="1">Nucleus</location>
    </subcellularLocation>
</comment>
<reference evidence="11" key="1">
    <citation type="submission" date="2022-01" db="EMBL/GenBank/DDBJ databases">
        <authorList>
            <person name="King R."/>
        </authorList>
    </citation>
    <scope>NUCLEOTIDE SEQUENCE</scope>
</reference>
<dbReference type="GO" id="GO:0000981">
    <property type="term" value="F:DNA-binding transcription factor activity, RNA polymerase II-specific"/>
    <property type="evidence" value="ECO:0007669"/>
    <property type="project" value="TreeGrafter"/>
</dbReference>
<keyword evidence="7" id="KW-0539">Nucleus</keyword>
<dbReference type="OrthoDB" id="6077919at2759"/>
<evidence type="ECO:0000256" key="5">
    <source>
        <dbReference type="ARBA" id="ARBA00022771"/>
    </source>
</evidence>
<dbReference type="SUPFAM" id="SSF57667">
    <property type="entry name" value="beta-beta-alpha zinc fingers"/>
    <property type="match status" value="3"/>
</dbReference>
<evidence type="ECO:0000256" key="7">
    <source>
        <dbReference type="ARBA" id="ARBA00023242"/>
    </source>
</evidence>
<keyword evidence="2" id="KW-0597">Phosphoprotein</keyword>
<dbReference type="GO" id="GO:0003682">
    <property type="term" value="F:chromatin binding"/>
    <property type="evidence" value="ECO:0007669"/>
    <property type="project" value="UniProtKB-ARBA"/>
</dbReference>
<dbReference type="FunFam" id="3.30.160.60:FF:000512">
    <property type="entry name" value="zinc finger protein 197 isoform X1"/>
    <property type="match status" value="1"/>
</dbReference>